<proteinExistence type="predicted"/>
<organism evidence="2 3">
    <name type="scientific">Liparis tanakae</name>
    <name type="common">Tanaka's snailfish</name>
    <dbReference type="NCBI Taxonomy" id="230148"/>
    <lineage>
        <taxon>Eukaryota</taxon>
        <taxon>Metazoa</taxon>
        <taxon>Chordata</taxon>
        <taxon>Craniata</taxon>
        <taxon>Vertebrata</taxon>
        <taxon>Euteleostomi</taxon>
        <taxon>Actinopterygii</taxon>
        <taxon>Neopterygii</taxon>
        <taxon>Teleostei</taxon>
        <taxon>Neoteleostei</taxon>
        <taxon>Acanthomorphata</taxon>
        <taxon>Eupercaria</taxon>
        <taxon>Perciformes</taxon>
        <taxon>Cottioidei</taxon>
        <taxon>Cottales</taxon>
        <taxon>Liparidae</taxon>
        <taxon>Liparis</taxon>
    </lineage>
</organism>
<dbReference type="Proteomes" id="UP000314294">
    <property type="component" value="Unassembled WGS sequence"/>
</dbReference>
<protein>
    <submittedName>
        <fullName evidence="2">Uncharacterized protein</fullName>
    </submittedName>
</protein>
<dbReference type="AlphaFoldDB" id="A0A4Z2GZR7"/>
<accession>A0A4Z2GZR7</accession>
<gene>
    <name evidence="2" type="ORF">EYF80_030813</name>
</gene>
<evidence type="ECO:0000256" key="1">
    <source>
        <dbReference type="SAM" id="MobiDB-lite"/>
    </source>
</evidence>
<reference evidence="2 3" key="1">
    <citation type="submission" date="2019-03" db="EMBL/GenBank/DDBJ databases">
        <title>First draft genome of Liparis tanakae, snailfish: a comprehensive survey of snailfish specific genes.</title>
        <authorList>
            <person name="Kim W."/>
            <person name="Song I."/>
            <person name="Jeong J.-H."/>
            <person name="Kim D."/>
            <person name="Kim S."/>
            <person name="Ryu S."/>
            <person name="Song J.Y."/>
            <person name="Lee S.K."/>
        </authorList>
    </citation>
    <scope>NUCLEOTIDE SEQUENCE [LARGE SCALE GENOMIC DNA]</scope>
    <source>
        <tissue evidence="2">Muscle</tissue>
    </source>
</reference>
<evidence type="ECO:0000313" key="3">
    <source>
        <dbReference type="Proteomes" id="UP000314294"/>
    </source>
</evidence>
<feature type="compositionally biased region" description="Basic residues" evidence="1">
    <location>
        <begin position="29"/>
        <end position="40"/>
    </location>
</feature>
<evidence type="ECO:0000313" key="2">
    <source>
        <dbReference type="EMBL" id="TNN58989.1"/>
    </source>
</evidence>
<comment type="caution">
    <text evidence="2">The sequence shown here is derived from an EMBL/GenBank/DDBJ whole genome shotgun (WGS) entry which is preliminary data.</text>
</comment>
<sequence length="78" mass="8887">MSRSHCGGIKRLEFCRDSQPICLLSTGRPRGRGRRGRRTKNPPSYGDNHLQCSLRSSFEGYLHPPLPQERPALIKEQV</sequence>
<feature type="region of interest" description="Disordered" evidence="1">
    <location>
        <begin position="26"/>
        <end position="49"/>
    </location>
</feature>
<name>A0A4Z2GZR7_9TELE</name>
<dbReference type="EMBL" id="SRLO01000366">
    <property type="protein sequence ID" value="TNN58989.1"/>
    <property type="molecule type" value="Genomic_DNA"/>
</dbReference>
<keyword evidence="3" id="KW-1185">Reference proteome</keyword>